<dbReference type="RefSeq" id="WP_189161578.1">
    <property type="nucleotide sequence ID" value="NZ_BMNT01000003.1"/>
</dbReference>
<keyword evidence="2" id="KW-0472">Membrane</keyword>
<accession>A0A917VE32</accession>
<keyword evidence="2" id="KW-1133">Transmembrane helix</keyword>
<dbReference type="AlphaFoldDB" id="A0A917VE32"/>
<keyword evidence="2" id="KW-0812">Transmembrane</keyword>
<evidence type="ECO:0000256" key="2">
    <source>
        <dbReference type="SAM" id="Phobius"/>
    </source>
</evidence>
<feature type="compositionally biased region" description="Low complexity" evidence="1">
    <location>
        <begin position="64"/>
        <end position="76"/>
    </location>
</feature>
<feature type="transmembrane region" description="Helical" evidence="2">
    <location>
        <begin position="39"/>
        <end position="60"/>
    </location>
</feature>
<sequence>MIEDDLREALRARARSYETDPHAWAEVQRRVTRARRVRWAALAAVPLCAAALVAGVPLVLSHSGPDTATTTRRTPPASLPLPDPSGRWDAYAAQVAKNPPVGGTLAIVDPSNGRPIRLWFTDPSPRQGTGEPRYIKLCAATQYALHGASVAGCPVAVDPVHDGNHAWYAGSTSEEWPNTGTLISYGMALPGVADVAAVGRDGSRLPGLIYRPKGAPAAVWTVTYPAGAGVGVFEFTGSDGRVVQRVTPDRAPDSLTSAPAERPDAKPAGGLVARLHEDGTLLWLHDGEVIGATVLTPGRPIEDLLTGERPADWRFAQGFWFGLAKAGTAKAEVRYRDGRVVSARAVPDPWKRGFTLFAAPAEHEGDVFAEGYTITLYNAHGRRIGRVEQAPNPPFWADIPLSTPDPAVRPSPR</sequence>
<feature type="region of interest" description="Disordered" evidence="1">
    <location>
        <begin position="64"/>
        <end position="83"/>
    </location>
</feature>
<dbReference type="EMBL" id="BMNT01000003">
    <property type="protein sequence ID" value="GGK67788.1"/>
    <property type="molecule type" value="Genomic_DNA"/>
</dbReference>
<evidence type="ECO:0000313" key="3">
    <source>
        <dbReference type="EMBL" id="GGK67788.1"/>
    </source>
</evidence>
<comment type="caution">
    <text evidence="3">The sequence shown here is derived from an EMBL/GenBank/DDBJ whole genome shotgun (WGS) entry which is preliminary data.</text>
</comment>
<evidence type="ECO:0000256" key="1">
    <source>
        <dbReference type="SAM" id="MobiDB-lite"/>
    </source>
</evidence>
<dbReference type="Proteomes" id="UP000645217">
    <property type="component" value="Unassembled WGS sequence"/>
</dbReference>
<gene>
    <name evidence="3" type="ORF">GCM10007964_08530</name>
</gene>
<keyword evidence="4" id="KW-1185">Reference proteome</keyword>
<organism evidence="3 4">
    <name type="scientific">Sphaerisporangium melleum</name>
    <dbReference type="NCBI Taxonomy" id="321316"/>
    <lineage>
        <taxon>Bacteria</taxon>
        <taxon>Bacillati</taxon>
        <taxon>Actinomycetota</taxon>
        <taxon>Actinomycetes</taxon>
        <taxon>Streptosporangiales</taxon>
        <taxon>Streptosporangiaceae</taxon>
        <taxon>Sphaerisporangium</taxon>
    </lineage>
</organism>
<protein>
    <submittedName>
        <fullName evidence="3">Uncharacterized protein</fullName>
    </submittedName>
</protein>
<name>A0A917VE32_9ACTN</name>
<proteinExistence type="predicted"/>
<reference evidence="3" key="1">
    <citation type="journal article" date="2014" name="Int. J. Syst. Evol. Microbiol.">
        <title>Complete genome sequence of Corynebacterium casei LMG S-19264T (=DSM 44701T), isolated from a smear-ripened cheese.</title>
        <authorList>
            <consortium name="US DOE Joint Genome Institute (JGI-PGF)"/>
            <person name="Walter F."/>
            <person name="Albersmeier A."/>
            <person name="Kalinowski J."/>
            <person name="Ruckert C."/>
        </authorList>
    </citation>
    <scope>NUCLEOTIDE SEQUENCE</scope>
    <source>
        <strain evidence="3">JCM 13064</strain>
    </source>
</reference>
<reference evidence="3" key="2">
    <citation type="submission" date="2020-09" db="EMBL/GenBank/DDBJ databases">
        <authorList>
            <person name="Sun Q."/>
            <person name="Ohkuma M."/>
        </authorList>
    </citation>
    <scope>NUCLEOTIDE SEQUENCE</scope>
    <source>
        <strain evidence="3">JCM 13064</strain>
    </source>
</reference>
<evidence type="ECO:0000313" key="4">
    <source>
        <dbReference type="Proteomes" id="UP000645217"/>
    </source>
</evidence>